<dbReference type="Gene3D" id="1.10.510.10">
    <property type="entry name" value="Transferase(Phosphotransferase) domain 1"/>
    <property type="match status" value="1"/>
</dbReference>
<dbReference type="SUPFAM" id="SSF56112">
    <property type="entry name" value="Protein kinase-like (PK-like)"/>
    <property type="match status" value="1"/>
</dbReference>
<evidence type="ECO:0000256" key="9">
    <source>
        <dbReference type="ARBA" id="ARBA00048679"/>
    </source>
</evidence>
<evidence type="ECO:0000256" key="5">
    <source>
        <dbReference type="ARBA" id="ARBA00022741"/>
    </source>
</evidence>
<dbReference type="GO" id="GO:0005524">
    <property type="term" value="F:ATP binding"/>
    <property type="evidence" value="ECO:0007669"/>
    <property type="project" value="UniProtKB-UniRule"/>
</dbReference>
<accession>A0AAN9TTK6</accession>
<dbReference type="Proteomes" id="UP001367676">
    <property type="component" value="Unassembled WGS sequence"/>
</dbReference>
<feature type="region of interest" description="Disordered" evidence="11">
    <location>
        <begin position="897"/>
        <end position="920"/>
    </location>
</feature>
<comment type="caution">
    <text evidence="13">The sequence shown here is derived from an EMBL/GenBank/DDBJ whole genome shotgun (WGS) entry which is preliminary data.</text>
</comment>
<keyword evidence="4" id="KW-0808">Transferase</keyword>
<dbReference type="EC" id="2.7.11.1" evidence="2"/>
<feature type="region of interest" description="Disordered" evidence="11">
    <location>
        <begin position="775"/>
        <end position="794"/>
    </location>
</feature>
<evidence type="ECO:0000256" key="1">
    <source>
        <dbReference type="ARBA" id="ARBA00008874"/>
    </source>
</evidence>
<feature type="region of interest" description="Disordered" evidence="11">
    <location>
        <begin position="456"/>
        <end position="715"/>
    </location>
</feature>
<feature type="compositionally biased region" description="Pro residues" evidence="11">
    <location>
        <begin position="401"/>
        <end position="413"/>
    </location>
</feature>
<comment type="catalytic activity">
    <reaction evidence="8">
        <text>L-threonyl-[protein] + ATP = O-phospho-L-threonyl-[protein] + ADP + H(+)</text>
        <dbReference type="Rhea" id="RHEA:46608"/>
        <dbReference type="Rhea" id="RHEA-COMP:11060"/>
        <dbReference type="Rhea" id="RHEA-COMP:11605"/>
        <dbReference type="ChEBI" id="CHEBI:15378"/>
        <dbReference type="ChEBI" id="CHEBI:30013"/>
        <dbReference type="ChEBI" id="CHEBI:30616"/>
        <dbReference type="ChEBI" id="CHEBI:61977"/>
        <dbReference type="ChEBI" id="CHEBI:456216"/>
        <dbReference type="EC" id="2.7.11.1"/>
    </reaction>
</comment>
<dbReference type="Gene3D" id="3.30.200.20">
    <property type="entry name" value="Phosphorylase Kinase, domain 1"/>
    <property type="match status" value="1"/>
</dbReference>
<feature type="binding site" evidence="10">
    <location>
        <position position="54"/>
    </location>
    <ligand>
        <name>ATP</name>
        <dbReference type="ChEBI" id="CHEBI:30616"/>
    </ligand>
</feature>
<feature type="domain" description="Protein kinase" evidence="12">
    <location>
        <begin position="25"/>
        <end position="289"/>
    </location>
</feature>
<feature type="compositionally biased region" description="Basic and acidic residues" evidence="11">
    <location>
        <begin position="574"/>
        <end position="588"/>
    </location>
</feature>
<feature type="compositionally biased region" description="Low complexity" evidence="11">
    <location>
        <begin position="414"/>
        <end position="425"/>
    </location>
</feature>
<dbReference type="GO" id="GO:0004674">
    <property type="term" value="F:protein serine/threonine kinase activity"/>
    <property type="evidence" value="ECO:0007669"/>
    <property type="project" value="UniProtKB-KW"/>
</dbReference>
<protein>
    <recommendedName>
        <fullName evidence="2">non-specific serine/threonine protein kinase</fullName>
        <ecNumber evidence="2">2.7.11.1</ecNumber>
    </recommendedName>
</protein>
<dbReference type="PROSITE" id="PS50011">
    <property type="entry name" value="PROTEIN_KINASE_DOM"/>
    <property type="match status" value="1"/>
</dbReference>
<reference evidence="13 14" key="1">
    <citation type="submission" date="2024-03" db="EMBL/GenBank/DDBJ databases">
        <title>Adaptation during the transition from Ophiocordyceps entomopathogen to insect associate is accompanied by gene loss and intensified selection.</title>
        <authorList>
            <person name="Ward C.M."/>
            <person name="Onetto C.A."/>
            <person name="Borneman A.R."/>
        </authorList>
    </citation>
    <scope>NUCLEOTIDE SEQUENCE [LARGE SCALE GENOMIC DNA]</scope>
    <source>
        <strain evidence="13">AWRI1</strain>
        <tissue evidence="13">Single Adult Female</tissue>
    </source>
</reference>
<dbReference type="PANTHER" id="PTHR47096:SF1">
    <property type="entry name" value="MISSHAPEN LIKE KINASE 1"/>
    <property type="match status" value="1"/>
</dbReference>
<dbReference type="SMART" id="SM00220">
    <property type="entry name" value="S_TKc"/>
    <property type="match status" value="1"/>
</dbReference>
<evidence type="ECO:0000256" key="2">
    <source>
        <dbReference type="ARBA" id="ARBA00012513"/>
    </source>
</evidence>
<feature type="region of interest" description="Disordered" evidence="11">
    <location>
        <begin position="369"/>
        <end position="437"/>
    </location>
</feature>
<feature type="compositionally biased region" description="Low complexity" evidence="11">
    <location>
        <begin position="657"/>
        <end position="667"/>
    </location>
</feature>
<dbReference type="InterPro" id="IPR011009">
    <property type="entry name" value="Kinase-like_dom_sf"/>
</dbReference>
<keyword evidence="5 10" id="KW-0547">Nucleotide-binding</keyword>
<dbReference type="FunFam" id="1.10.510.10:FF:000003">
    <property type="entry name" value="TRAF2 and NCK-interacting protein kinase isoform 4"/>
    <property type="match status" value="1"/>
</dbReference>
<dbReference type="Pfam" id="PF00069">
    <property type="entry name" value="Pkinase"/>
    <property type="match status" value="1"/>
</dbReference>
<dbReference type="InterPro" id="IPR051700">
    <property type="entry name" value="STE20_Ser-Thr_kinase"/>
</dbReference>
<keyword evidence="14" id="KW-1185">Reference proteome</keyword>
<evidence type="ECO:0000259" key="12">
    <source>
        <dbReference type="PROSITE" id="PS50011"/>
    </source>
</evidence>
<feature type="compositionally biased region" description="Low complexity" evidence="11">
    <location>
        <begin position="897"/>
        <end position="910"/>
    </location>
</feature>
<evidence type="ECO:0000256" key="3">
    <source>
        <dbReference type="ARBA" id="ARBA00022527"/>
    </source>
</evidence>
<comment type="catalytic activity">
    <reaction evidence="9">
        <text>L-seryl-[protein] + ATP = O-phospho-L-seryl-[protein] + ADP + H(+)</text>
        <dbReference type="Rhea" id="RHEA:17989"/>
        <dbReference type="Rhea" id="RHEA-COMP:9863"/>
        <dbReference type="Rhea" id="RHEA-COMP:11604"/>
        <dbReference type="ChEBI" id="CHEBI:15378"/>
        <dbReference type="ChEBI" id="CHEBI:29999"/>
        <dbReference type="ChEBI" id="CHEBI:30616"/>
        <dbReference type="ChEBI" id="CHEBI:83421"/>
        <dbReference type="ChEBI" id="CHEBI:456216"/>
        <dbReference type="EC" id="2.7.11.1"/>
    </reaction>
</comment>
<feature type="compositionally biased region" description="Acidic residues" evidence="11">
    <location>
        <begin position="480"/>
        <end position="495"/>
    </location>
</feature>
<feature type="region of interest" description="Disordered" evidence="11">
    <location>
        <begin position="834"/>
        <end position="869"/>
    </location>
</feature>
<dbReference type="InterPro" id="IPR017441">
    <property type="entry name" value="Protein_kinase_ATP_BS"/>
</dbReference>
<evidence type="ECO:0000256" key="4">
    <source>
        <dbReference type="ARBA" id="ARBA00022679"/>
    </source>
</evidence>
<dbReference type="InterPro" id="IPR008271">
    <property type="entry name" value="Ser/Thr_kinase_AS"/>
</dbReference>
<evidence type="ECO:0000256" key="11">
    <source>
        <dbReference type="SAM" id="MobiDB-lite"/>
    </source>
</evidence>
<dbReference type="PROSITE" id="PS00108">
    <property type="entry name" value="PROTEIN_KINASE_ST"/>
    <property type="match status" value="1"/>
</dbReference>
<feature type="compositionally biased region" description="Low complexity" evidence="11">
    <location>
        <begin position="551"/>
        <end position="560"/>
    </location>
</feature>
<evidence type="ECO:0000313" key="14">
    <source>
        <dbReference type="Proteomes" id="UP001367676"/>
    </source>
</evidence>
<name>A0AAN9TTK6_9HEMI</name>
<feature type="compositionally biased region" description="Basic and acidic residues" evidence="11">
    <location>
        <begin position="847"/>
        <end position="869"/>
    </location>
</feature>
<feature type="compositionally biased region" description="Basic and acidic residues" evidence="11">
    <location>
        <begin position="369"/>
        <end position="382"/>
    </location>
</feature>
<evidence type="ECO:0000256" key="10">
    <source>
        <dbReference type="PROSITE-ProRule" id="PRU10141"/>
    </source>
</evidence>
<comment type="similarity">
    <text evidence="1">Belongs to the protein kinase superfamily. STE Ser/Thr protein kinase family. STE20 subfamily.</text>
</comment>
<keyword evidence="6" id="KW-0418">Kinase</keyword>
<dbReference type="CDD" id="cd06608">
    <property type="entry name" value="STKc_myosinIII_N_like"/>
    <property type="match status" value="1"/>
</dbReference>
<evidence type="ECO:0000313" key="13">
    <source>
        <dbReference type="EMBL" id="KAK7602545.1"/>
    </source>
</evidence>
<feature type="compositionally biased region" description="Basic and acidic residues" evidence="11">
    <location>
        <begin position="599"/>
        <end position="609"/>
    </location>
</feature>
<gene>
    <name evidence="13" type="ORF">V9T40_008134</name>
</gene>
<dbReference type="GO" id="GO:0005829">
    <property type="term" value="C:cytosol"/>
    <property type="evidence" value="ECO:0007669"/>
    <property type="project" value="TreeGrafter"/>
</dbReference>
<feature type="region of interest" description="Disordered" evidence="11">
    <location>
        <begin position="308"/>
        <end position="348"/>
    </location>
</feature>
<organism evidence="13 14">
    <name type="scientific">Parthenolecanium corni</name>
    <dbReference type="NCBI Taxonomy" id="536013"/>
    <lineage>
        <taxon>Eukaryota</taxon>
        <taxon>Metazoa</taxon>
        <taxon>Ecdysozoa</taxon>
        <taxon>Arthropoda</taxon>
        <taxon>Hexapoda</taxon>
        <taxon>Insecta</taxon>
        <taxon>Pterygota</taxon>
        <taxon>Neoptera</taxon>
        <taxon>Paraneoptera</taxon>
        <taxon>Hemiptera</taxon>
        <taxon>Sternorrhyncha</taxon>
        <taxon>Coccoidea</taxon>
        <taxon>Coccidae</taxon>
        <taxon>Parthenolecanium</taxon>
    </lineage>
</organism>
<proteinExistence type="inferred from homology"/>
<dbReference type="PANTHER" id="PTHR47096">
    <property type="entry name" value="MISSHAPEN LIKE KINASE 1"/>
    <property type="match status" value="1"/>
</dbReference>
<evidence type="ECO:0000256" key="8">
    <source>
        <dbReference type="ARBA" id="ARBA00047899"/>
    </source>
</evidence>
<sequence>MAHNTMLTSLDDIDLNALKDPAGIFELIEVVGNGTYGQVYKGRHTKTGQLAAIKVMDVTEDEEEEIKLEINVLKKYSNHRNIATYYGAFIKKSPPGKDDQLWLVMEYCGAGSVTDLVKSTKGQSLKEEWIAYICREILRGLSYLHSNKVIHRDIKGQNVLLTDNAEVKLVDFGVSAQLDRTIGRRNTFIGTPYWMAPEVIACDENPDATYDNRSDLWSLGITALEMAESQPPLCDLHPMRALFLIPRNPPPRLKSKKWGKKFHSFIETVLVKDYHARPYTEHLLKHPFIKDQPTERQVRIQLKDHIDRCKKRKQEKEREDYRYSGSENEEEDEVNGPGEPSSIIQAPGDNTLRRNFQQIQEGKALCSHLDQKEAKHKDREEIPEPGPPSRPPISRLIVVPDPHPPSRPLPPTPQQIHQQPVQPHQRNSHLCKNSDALRKPEDLDVLAKELEDLGVKSVENGASKPAPLHHHPSNILDSLDSSDDDDDDDDEEDDSNSGNVAAKPGMGRKRQPNDGTLLASDPPKPLPEFSPYSRCVPKDMNASGIHHEGHGSNSVNNGGPPNRPLPPTPDEEDLHDRDRTLVMRRRQDEDTDRLSNGSDDQRLLKEWDFNRFFPKQQNSGESHSLKSSEPKLISSTPNEKVAGGGRPQQHHRHSNVSTSASAAATKASSKERSPDVSGYKLLLSSSSSGTRTPSPRAGTAAAPESAGGRSNVAELRSSFQRQAALAGSVRRREPSSSFLSVLPRVFRRENTDFLPSVRHSSVFIDANVNFASNGNGSAEAAEASSKRRGSDASQIGAGAKQAKIAAASRAATVAAAAAVVDDSSSAASVSKSMLKARDWKPTRPRRERTDGDIMTRRNRAQQDLKENLEARRLGIEQRFSAEANKMRNRNSGVLISQQNLNSSSNQSDDSTCNIQNRDDRRNDMRQAEAGGSNGARTSSVVPDLLIQASPNPAAVAANLRQDKSASDEVCMSEVYRNNYYVLFT</sequence>
<evidence type="ECO:0000256" key="7">
    <source>
        <dbReference type="ARBA" id="ARBA00022840"/>
    </source>
</evidence>
<dbReference type="AlphaFoldDB" id="A0AAN9TTK6"/>
<dbReference type="EMBL" id="JBBCAQ010000008">
    <property type="protein sequence ID" value="KAK7602545.1"/>
    <property type="molecule type" value="Genomic_DNA"/>
</dbReference>
<dbReference type="FunFam" id="3.30.200.20:FF:000006">
    <property type="entry name" value="TRAF2 and NCK-interacting protein kinase isoform 4"/>
    <property type="match status" value="1"/>
</dbReference>
<keyword evidence="7 10" id="KW-0067">ATP-binding</keyword>
<dbReference type="InterPro" id="IPR000719">
    <property type="entry name" value="Prot_kinase_dom"/>
</dbReference>
<dbReference type="PROSITE" id="PS00107">
    <property type="entry name" value="PROTEIN_KINASE_ATP"/>
    <property type="match status" value="1"/>
</dbReference>
<keyword evidence="3" id="KW-0723">Serine/threonine-protein kinase</keyword>
<evidence type="ECO:0000256" key="6">
    <source>
        <dbReference type="ARBA" id="ARBA00022777"/>
    </source>
</evidence>